<feature type="region of interest" description="Disordered" evidence="2">
    <location>
        <begin position="324"/>
        <end position="370"/>
    </location>
</feature>
<dbReference type="NCBIfam" id="TIGR02925">
    <property type="entry name" value="cis_trans_EpsD"/>
    <property type="match status" value="1"/>
</dbReference>
<dbReference type="Pfam" id="PF13145">
    <property type="entry name" value="Rotamase_2"/>
    <property type="match status" value="1"/>
</dbReference>
<evidence type="ECO:0000313" key="4">
    <source>
        <dbReference type="EMBL" id="SFD06122.1"/>
    </source>
</evidence>
<dbReference type="AlphaFoldDB" id="A0A1I1P960"/>
<feature type="compositionally biased region" description="Pro residues" evidence="2">
    <location>
        <begin position="332"/>
        <end position="345"/>
    </location>
</feature>
<dbReference type="GO" id="GO:0003755">
    <property type="term" value="F:peptidyl-prolyl cis-trans isomerase activity"/>
    <property type="evidence" value="ECO:0007669"/>
    <property type="project" value="InterPro"/>
</dbReference>
<evidence type="ECO:0000256" key="1">
    <source>
        <dbReference type="ARBA" id="ARBA00022729"/>
    </source>
</evidence>
<organism evidence="4 5">
    <name type="scientific">Massilia yuzhufengensis</name>
    <dbReference type="NCBI Taxonomy" id="1164594"/>
    <lineage>
        <taxon>Bacteria</taxon>
        <taxon>Pseudomonadati</taxon>
        <taxon>Pseudomonadota</taxon>
        <taxon>Betaproteobacteria</taxon>
        <taxon>Burkholderiales</taxon>
        <taxon>Oxalobacteraceae</taxon>
        <taxon>Telluria group</taxon>
        <taxon>Massilia</taxon>
    </lineage>
</organism>
<dbReference type="InterPro" id="IPR027304">
    <property type="entry name" value="Trigger_fact/SurA_dom_sf"/>
</dbReference>
<dbReference type="Gene3D" id="1.10.8.1040">
    <property type="match status" value="1"/>
</dbReference>
<dbReference type="InterPro" id="IPR014274">
    <property type="entry name" value="PPIase_EpsD"/>
</dbReference>
<keyword evidence="5" id="KW-1185">Reference proteome</keyword>
<dbReference type="EMBL" id="FOLD01000015">
    <property type="protein sequence ID" value="SFD06122.1"/>
    <property type="molecule type" value="Genomic_DNA"/>
</dbReference>
<dbReference type="InterPro" id="IPR000297">
    <property type="entry name" value="PPIase_PpiC"/>
</dbReference>
<reference evidence="5" key="1">
    <citation type="submission" date="2016-10" db="EMBL/GenBank/DDBJ databases">
        <authorList>
            <person name="Varghese N."/>
            <person name="Submissions S."/>
        </authorList>
    </citation>
    <scope>NUCLEOTIDE SEQUENCE [LARGE SCALE GENOMIC DNA]</scope>
    <source>
        <strain evidence="5">CGMCC 1.12041</strain>
    </source>
</reference>
<dbReference type="SUPFAM" id="SSF109998">
    <property type="entry name" value="Triger factor/SurA peptide-binding domain-like"/>
    <property type="match status" value="1"/>
</dbReference>
<evidence type="ECO:0000313" key="5">
    <source>
        <dbReference type="Proteomes" id="UP000198639"/>
    </source>
</evidence>
<name>A0A1I1P960_9BURK</name>
<gene>
    <name evidence="4" type="ORF">SAMN05216204_11549</name>
</gene>
<evidence type="ECO:0000259" key="3">
    <source>
        <dbReference type="Pfam" id="PF13145"/>
    </source>
</evidence>
<dbReference type="PANTHER" id="PTHR47637:SF1">
    <property type="entry name" value="CHAPERONE SURA"/>
    <property type="match status" value="1"/>
</dbReference>
<keyword evidence="1" id="KW-0732">Signal</keyword>
<dbReference type="STRING" id="1164594.SAMN05216204_11549"/>
<dbReference type="InterPro" id="IPR050280">
    <property type="entry name" value="OMP_Chaperone_SurA"/>
</dbReference>
<feature type="region of interest" description="Disordered" evidence="2">
    <location>
        <begin position="1"/>
        <end position="27"/>
    </location>
</feature>
<accession>A0A1I1P960</accession>
<proteinExistence type="predicted"/>
<dbReference type="PANTHER" id="PTHR47637">
    <property type="entry name" value="CHAPERONE SURA"/>
    <property type="match status" value="1"/>
</dbReference>
<dbReference type="Proteomes" id="UP000198639">
    <property type="component" value="Unassembled WGS sequence"/>
</dbReference>
<evidence type="ECO:0000256" key="2">
    <source>
        <dbReference type="SAM" id="MobiDB-lite"/>
    </source>
</evidence>
<keyword evidence="4" id="KW-0413">Isomerase</keyword>
<sequence length="370" mass="39453">MSPARMPGSRSCSGLHDNTNQRRASPLTNVEDTILKTFHVAANPSLPSLTRQLSAAALLLCATALAGCSKDDAPRDAKPGQALASVNGEEITVLQLNEELQRLGVPAQQQQVAGKQVLQALVDRELLEGEAAKEKLDRDPKVMQAIERARSLIIAQAYMQKRLGEPVKPSPAEVEDYFNKNPQFFANRKQFAMNELIIAAGDLSAEVRAAADAARSLEEVAVFLDARNIKYGRAQVTRSTADLNPQLSGKLLGMPKGQLFVVREGDRAMLISIAEVRDAPVTLAIAAPQISQYLLSKKQKELAAAEIQRLRGSARIAYLNKDYAPDPNAPAAAPPAPAAPAPAPAPDATVAGAPRNTDNAALDRGVAGLK</sequence>
<feature type="compositionally biased region" description="Polar residues" evidence="2">
    <location>
        <begin position="10"/>
        <end position="27"/>
    </location>
</feature>
<protein>
    <submittedName>
        <fullName evidence="4">Peptidyl-prolyl cis-trans isomerase, EpsD family</fullName>
    </submittedName>
</protein>
<feature type="domain" description="PpiC" evidence="3">
    <location>
        <begin position="169"/>
        <end position="282"/>
    </location>
</feature>